<dbReference type="InterPro" id="IPR036322">
    <property type="entry name" value="WD40_repeat_dom_sf"/>
</dbReference>
<comment type="subcellular location">
    <subcellularLocation>
        <location evidence="1">Nucleus</location>
    </subcellularLocation>
</comment>
<evidence type="ECO:0000256" key="8">
    <source>
        <dbReference type="ARBA" id="ARBA00023242"/>
    </source>
</evidence>
<dbReference type="PRINTS" id="PR00319">
    <property type="entry name" value="GPROTEINB"/>
</dbReference>
<dbReference type="Gene3D" id="2.130.10.10">
    <property type="entry name" value="YVTN repeat-like/Quinoprotein amine dehydrogenase"/>
    <property type="match status" value="2"/>
</dbReference>
<gene>
    <name evidence="12" type="ORF">DGYR_LOCUS2368</name>
</gene>
<evidence type="ECO:0000256" key="7">
    <source>
        <dbReference type="ARBA" id="ARBA00023204"/>
    </source>
</evidence>
<evidence type="ECO:0000256" key="10">
    <source>
        <dbReference type="SAM" id="MobiDB-lite"/>
    </source>
</evidence>
<feature type="repeat" description="WD" evidence="9">
    <location>
        <begin position="166"/>
        <end position="207"/>
    </location>
</feature>
<name>A0A7I8VCD9_9ANNE</name>
<dbReference type="PROSITE" id="PS50082">
    <property type="entry name" value="WD_REPEATS_2"/>
    <property type="match status" value="3"/>
</dbReference>
<organism evidence="12 13">
    <name type="scientific">Dimorphilus gyrociliatus</name>
    <dbReference type="NCBI Taxonomy" id="2664684"/>
    <lineage>
        <taxon>Eukaryota</taxon>
        <taxon>Metazoa</taxon>
        <taxon>Spiralia</taxon>
        <taxon>Lophotrochozoa</taxon>
        <taxon>Annelida</taxon>
        <taxon>Polychaeta</taxon>
        <taxon>Polychaeta incertae sedis</taxon>
        <taxon>Dinophilidae</taxon>
        <taxon>Dimorphilus</taxon>
    </lineage>
</organism>
<keyword evidence="5" id="KW-0227">DNA damage</keyword>
<dbReference type="InterPro" id="IPR055410">
    <property type="entry name" value="Beta-prop_CAF1B_HIR1"/>
</dbReference>
<dbReference type="EMBL" id="CAJFCJ010000003">
    <property type="protein sequence ID" value="CAD5113360.1"/>
    <property type="molecule type" value="Genomic_DNA"/>
</dbReference>
<comment type="caution">
    <text evidence="12">The sequence shown here is derived from an EMBL/GenBank/DDBJ whole genome shotgun (WGS) entry which is preliminary data.</text>
</comment>
<keyword evidence="7" id="KW-0234">DNA repair</keyword>
<sequence>MKLVTPEIAWHNRDPIYACDLQPPQEGSELQRLATCGPDRVIRIWNISFHDDYKVKVEFLSSLLRHSKAVNVVRFSPNGHYLASGGDDNAIIIWKLSSTSATSNNTLQEDDGEITEVWVSGKVLRGHLGDIYDISWSSDGKQLISGSIDNSAILWDVKKACRLAIFPEHKSFVQGVSFDPKGVYIATHCADRVCRIYNVQSKSCQYRIVKWTYKEKLRKMFYDDTMKSFFRRLSFSPDGNLLVVPSGYVECDENDNVNTTFVLGRHSWTKPIMHLPVIGKTTLAVRFCPKLFKLREPEAGNKIFDLPYRMIFAVASEESVVLYDTQQTHPFSLISNIHYQQLTDLTWSADATLLIIASSDGYVSIVTFEKGELGEFYEKPPILSYGRQDSNLSNNISESEKNADGEDADQSINLSRTESSEDNLKTPQTIKDDEEGGSSNTLELKQTPSKTKPTQNLNDTPKTAKSNEVTISPATSEKAGNLKPRRVQLTTLSSVTQPKSQAAPRRVQVTTLSTLWGSQKKVEKKDEPKEVDEGKPSSQPVDSDCDLQLENTNDGFVDKQMDID</sequence>
<dbReference type="GO" id="GO:0033186">
    <property type="term" value="C:CAF-1 complex"/>
    <property type="evidence" value="ECO:0007669"/>
    <property type="project" value="TreeGrafter"/>
</dbReference>
<dbReference type="PANTHER" id="PTHR15271">
    <property type="entry name" value="CHROMATIN ASSEMBLY FACTOR 1 SUBUNIT B"/>
    <property type="match status" value="1"/>
</dbReference>
<evidence type="ECO:0000256" key="1">
    <source>
        <dbReference type="ARBA" id="ARBA00004123"/>
    </source>
</evidence>
<dbReference type="GO" id="GO:0006334">
    <property type="term" value="P:nucleosome assembly"/>
    <property type="evidence" value="ECO:0007669"/>
    <property type="project" value="TreeGrafter"/>
</dbReference>
<evidence type="ECO:0000259" key="11">
    <source>
        <dbReference type="Pfam" id="PF24105"/>
    </source>
</evidence>
<dbReference type="SMART" id="SM00320">
    <property type="entry name" value="WD40"/>
    <property type="match status" value="5"/>
</dbReference>
<dbReference type="PROSITE" id="PS50294">
    <property type="entry name" value="WD_REPEATS_REGION"/>
    <property type="match status" value="2"/>
</dbReference>
<dbReference type="AlphaFoldDB" id="A0A7I8VCD9"/>
<evidence type="ECO:0000256" key="9">
    <source>
        <dbReference type="PROSITE-ProRule" id="PRU00221"/>
    </source>
</evidence>
<protein>
    <submittedName>
        <fullName evidence="12">DgyrCDS2532</fullName>
    </submittedName>
</protein>
<dbReference type="Proteomes" id="UP000549394">
    <property type="component" value="Unassembled WGS sequence"/>
</dbReference>
<dbReference type="PANTHER" id="PTHR15271:SF4">
    <property type="entry name" value="CHROMATIN ASSEMBLY FACTOR 1 SUBUNIT B"/>
    <property type="match status" value="1"/>
</dbReference>
<evidence type="ECO:0000256" key="4">
    <source>
        <dbReference type="ARBA" id="ARBA00022737"/>
    </source>
</evidence>
<feature type="compositionally biased region" description="Polar residues" evidence="10">
    <location>
        <begin position="387"/>
        <end position="397"/>
    </location>
</feature>
<keyword evidence="4" id="KW-0677">Repeat</keyword>
<keyword evidence="13" id="KW-1185">Reference proteome</keyword>
<evidence type="ECO:0000256" key="5">
    <source>
        <dbReference type="ARBA" id="ARBA00022763"/>
    </source>
</evidence>
<dbReference type="InterPro" id="IPR001680">
    <property type="entry name" value="WD40_rpt"/>
</dbReference>
<keyword evidence="6" id="KW-0156">Chromatin regulator</keyword>
<reference evidence="12 13" key="1">
    <citation type="submission" date="2020-08" db="EMBL/GenBank/DDBJ databases">
        <authorList>
            <person name="Hejnol A."/>
        </authorList>
    </citation>
    <scope>NUCLEOTIDE SEQUENCE [LARGE SCALE GENOMIC DNA]</scope>
</reference>
<feature type="repeat" description="WD" evidence="9">
    <location>
        <begin position="63"/>
        <end position="104"/>
    </location>
</feature>
<feature type="region of interest" description="Disordered" evidence="10">
    <location>
        <begin position="387"/>
        <end position="484"/>
    </location>
</feature>
<comment type="similarity">
    <text evidence="2">Belongs to the WD repeat HIR1 family.</text>
</comment>
<dbReference type="GO" id="GO:0006281">
    <property type="term" value="P:DNA repair"/>
    <property type="evidence" value="ECO:0007669"/>
    <property type="project" value="UniProtKB-KW"/>
</dbReference>
<feature type="domain" description="CAF1B/HIR1 beta-propeller" evidence="11">
    <location>
        <begin position="1"/>
        <end position="373"/>
    </location>
</feature>
<feature type="repeat" description="WD" evidence="9">
    <location>
        <begin position="124"/>
        <end position="165"/>
    </location>
</feature>
<evidence type="ECO:0000256" key="2">
    <source>
        <dbReference type="ARBA" id="ARBA00007306"/>
    </source>
</evidence>
<dbReference type="SUPFAM" id="SSF50978">
    <property type="entry name" value="WD40 repeat-like"/>
    <property type="match status" value="1"/>
</dbReference>
<evidence type="ECO:0000256" key="3">
    <source>
        <dbReference type="ARBA" id="ARBA00022574"/>
    </source>
</evidence>
<feature type="compositionally biased region" description="Polar residues" evidence="10">
    <location>
        <begin position="437"/>
        <end position="475"/>
    </location>
</feature>
<keyword evidence="3 9" id="KW-0853">WD repeat</keyword>
<dbReference type="GO" id="GO:0006335">
    <property type="term" value="P:DNA replication-dependent chromatin assembly"/>
    <property type="evidence" value="ECO:0007669"/>
    <property type="project" value="InterPro"/>
</dbReference>
<evidence type="ECO:0000256" key="6">
    <source>
        <dbReference type="ARBA" id="ARBA00022853"/>
    </source>
</evidence>
<feature type="compositionally biased region" description="Basic and acidic residues" evidence="10">
    <location>
        <begin position="520"/>
        <end position="535"/>
    </location>
</feature>
<dbReference type="OrthoDB" id="71227at2759"/>
<keyword evidence="8" id="KW-0539">Nucleus</keyword>
<feature type="region of interest" description="Disordered" evidence="10">
    <location>
        <begin position="519"/>
        <end position="564"/>
    </location>
</feature>
<proteinExistence type="inferred from homology"/>
<dbReference type="InterPro" id="IPR045145">
    <property type="entry name" value="PTHR15271"/>
</dbReference>
<dbReference type="InterPro" id="IPR015943">
    <property type="entry name" value="WD40/YVTN_repeat-like_dom_sf"/>
</dbReference>
<dbReference type="GO" id="GO:0005634">
    <property type="term" value="C:nucleus"/>
    <property type="evidence" value="ECO:0007669"/>
    <property type="project" value="UniProtKB-SubCell"/>
</dbReference>
<accession>A0A7I8VCD9</accession>
<dbReference type="InterPro" id="IPR019775">
    <property type="entry name" value="WD40_repeat_CS"/>
</dbReference>
<evidence type="ECO:0000313" key="12">
    <source>
        <dbReference type="EMBL" id="CAD5113360.1"/>
    </source>
</evidence>
<evidence type="ECO:0000313" key="13">
    <source>
        <dbReference type="Proteomes" id="UP000549394"/>
    </source>
</evidence>
<dbReference type="InterPro" id="IPR001632">
    <property type="entry name" value="WD40_G-protein_beta-like"/>
</dbReference>
<dbReference type="PROSITE" id="PS00678">
    <property type="entry name" value="WD_REPEATS_1"/>
    <property type="match status" value="1"/>
</dbReference>
<dbReference type="Pfam" id="PF24105">
    <property type="entry name" value="Beta-prop_CAF1B_HIR1"/>
    <property type="match status" value="1"/>
</dbReference>